<reference evidence="7 8" key="1">
    <citation type="submission" date="2020-11" db="EMBL/GenBank/DDBJ databases">
        <title>Kefir isolates.</title>
        <authorList>
            <person name="Marcisauskas S."/>
            <person name="Kim Y."/>
            <person name="Blasche S."/>
        </authorList>
    </citation>
    <scope>NUCLEOTIDE SEQUENCE [LARGE SCALE GENOMIC DNA]</scope>
    <source>
        <strain evidence="7 8">KR</strain>
    </source>
</reference>
<keyword evidence="8" id="KW-1185">Reference proteome</keyword>
<dbReference type="SUPFAM" id="SSF48300">
    <property type="entry name" value="Ribosomal protein L7/12, oligomerisation (N-terminal) domain"/>
    <property type="match status" value="1"/>
</dbReference>
<dbReference type="GO" id="GO:0005762">
    <property type="term" value="C:mitochondrial large ribosomal subunit"/>
    <property type="evidence" value="ECO:0007669"/>
    <property type="project" value="TreeGrafter"/>
</dbReference>
<feature type="region of interest" description="Disordered" evidence="4">
    <location>
        <begin position="24"/>
        <end position="57"/>
    </location>
</feature>
<comment type="similarity">
    <text evidence="1">Belongs to the bacterial ribosomal protein bL12 family.</text>
</comment>
<accession>A0A9P7B6J0</accession>
<name>A0A9P7B6J0_RHOMI</name>
<dbReference type="AlphaFoldDB" id="A0A9P7B6J0"/>
<evidence type="ECO:0000256" key="1">
    <source>
        <dbReference type="ARBA" id="ARBA00007197"/>
    </source>
</evidence>
<dbReference type="InterPro" id="IPR000206">
    <property type="entry name" value="Ribosomal_bL12"/>
</dbReference>
<evidence type="ECO:0000256" key="3">
    <source>
        <dbReference type="ARBA" id="ARBA00023274"/>
    </source>
</evidence>
<protein>
    <submittedName>
        <fullName evidence="7">Uncharacterized protein</fullName>
    </submittedName>
</protein>
<evidence type="ECO:0000313" key="7">
    <source>
        <dbReference type="EMBL" id="KAG0662559.1"/>
    </source>
</evidence>
<dbReference type="OrthoDB" id="250175at2759"/>
<feature type="domain" description="Large ribosomal subunit protein bL12 oligomerization" evidence="6">
    <location>
        <begin position="63"/>
        <end position="108"/>
    </location>
</feature>
<feature type="domain" description="Large ribosomal subunit protein bL12 C-terminal" evidence="5">
    <location>
        <begin position="140"/>
        <end position="179"/>
    </location>
</feature>
<evidence type="ECO:0000259" key="6">
    <source>
        <dbReference type="Pfam" id="PF16320"/>
    </source>
</evidence>
<dbReference type="PANTHER" id="PTHR45987:SF4">
    <property type="entry name" value="LARGE RIBOSOMAL SUBUNIT PROTEIN BL12M"/>
    <property type="match status" value="1"/>
</dbReference>
<evidence type="ECO:0000256" key="2">
    <source>
        <dbReference type="ARBA" id="ARBA00022980"/>
    </source>
</evidence>
<comment type="caution">
    <text evidence="7">The sequence shown here is derived from an EMBL/GenBank/DDBJ whole genome shotgun (WGS) entry which is preliminary data.</text>
</comment>
<dbReference type="GO" id="GO:0003735">
    <property type="term" value="F:structural constituent of ribosome"/>
    <property type="evidence" value="ECO:0007669"/>
    <property type="project" value="InterPro"/>
</dbReference>
<keyword evidence="3" id="KW-0687">Ribonucleoprotein</keyword>
<dbReference type="Proteomes" id="UP000777482">
    <property type="component" value="Unassembled WGS sequence"/>
</dbReference>
<dbReference type="GO" id="GO:0003729">
    <property type="term" value="F:mRNA binding"/>
    <property type="evidence" value="ECO:0007669"/>
    <property type="project" value="TreeGrafter"/>
</dbReference>
<dbReference type="GO" id="GO:0006412">
    <property type="term" value="P:translation"/>
    <property type="evidence" value="ECO:0007669"/>
    <property type="project" value="InterPro"/>
</dbReference>
<dbReference type="SUPFAM" id="SSF54736">
    <property type="entry name" value="ClpS-like"/>
    <property type="match status" value="1"/>
</dbReference>
<dbReference type="Pfam" id="PF00542">
    <property type="entry name" value="Ribosomal_L12"/>
    <property type="match status" value="1"/>
</dbReference>
<gene>
    <name evidence="7" type="ORF">C6P46_003301</name>
</gene>
<dbReference type="InterPro" id="IPR013823">
    <property type="entry name" value="Ribosomal_bL12_C"/>
</dbReference>
<evidence type="ECO:0000256" key="4">
    <source>
        <dbReference type="SAM" id="MobiDB-lite"/>
    </source>
</evidence>
<proteinExistence type="inferred from homology"/>
<sequence>MASRLAVSSSKLLLARATPRRAAAAAFSSSRLVRAEPTPEPSTSSSPPPPPAAAKDYSPKVAGIVDQISTLTLLEAADLVDALKSRLNIVDIAMPAAAPAAAAAPAGGAAEEPEKAAPKEKTVFNVNLTKIDAAQKAKAIKEAKKFVESLPKTLKENATKDEADKLAAAFKAIGAEVSLD</sequence>
<feature type="compositionally biased region" description="Low complexity" evidence="4">
    <location>
        <begin position="24"/>
        <end position="45"/>
    </location>
</feature>
<dbReference type="EMBL" id="PUHQ01000026">
    <property type="protein sequence ID" value="KAG0662559.1"/>
    <property type="molecule type" value="Genomic_DNA"/>
</dbReference>
<dbReference type="PANTHER" id="PTHR45987">
    <property type="entry name" value="39S RIBOSOMAL PROTEIN L12"/>
    <property type="match status" value="1"/>
</dbReference>
<dbReference type="Gene3D" id="3.30.1390.10">
    <property type="match status" value="1"/>
</dbReference>
<dbReference type="Pfam" id="PF16320">
    <property type="entry name" value="Ribosomal_L12_N"/>
    <property type="match status" value="1"/>
</dbReference>
<evidence type="ECO:0000313" key="8">
    <source>
        <dbReference type="Proteomes" id="UP000777482"/>
    </source>
</evidence>
<dbReference type="Gene3D" id="1.20.5.710">
    <property type="entry name" value="Single helix bin"/>
    <property type="match status" value="1"/>
</dbReference>
<keyword evidence="2" id="KW-0689">Ribosomal protein</keyword>
<evidence type="ECO:0000259" key="5">
    <source>
        <dbReference type="Pfam" id="PF00542"/>
    </source>
</evidence>
<dbReference type="InterPro" id="IPR008932">
    <property type="entry name" value="Ribosomal_bL12_oligo"/>
</dbReference>
<dbReference type="InterPro" id="IPR036235">
    <property type="entry name" value="Ribosomal_bL12_oligo_N_sf"/>
</dbReference>
<organism evidence="7 8">
    <name type="scientific">Rhodotorula mucilaginosa</name>
    <name type="common">Yeast</name>
    <name type="synonym">Rhodotorula rubra</name>
    <dbReference type="NCBI Taxonomy" id="5537"/>
    <lineage>
        <taxon>Eukaryota</taxon>
        <taxon>Fungi</taxon>
        <taxon>Dikarya</taxon>
        <taxon>Basidiomycota</taxon>
        <taxon>Pucciniomycotina</taxon>
        <taxon>Microbotryomycetes</taxon>
        <taxon>Sporidiobolales</taxon>
        <taxon>Sporidiobolaceae</taxon>
        <taxon>Rhodotorula</taxon>
    </lineage>
</organism>
<dbReference type="InterPro" id="IPR014719">
    <property type="entry name" value="Ribosomal_bL12_C/ClpS-like"/>
</dbReference>